<comment type="similarity">
    <text evidence="2">Belongs to the KHG/KDPG aldolase family.</text>
</comment>
<name>A0ABW2NET3_9BACL</name>
<dbReference type="SUPFAM" id="SSF51569">
    <property type="entry name" value="Aldolase"/>
    <property type="match status" value="1"/>
</dbReference>
<dbReference type="RefSeq" id="WP_157295187.1">
    <property type="nucleotide sequence ID" value="NZ_JBHTCT010000032.1"/>
</dbReference>
<comment type="pathway">
    <text evidence="1">Carbohydrate acid metabolism.</text>
</comment>
<dbReference type="Proteomes" id="UP001596483">
    <property type="component" value="Unassembled WGS sequence"/>
</dbReference>
<dbReference type="Gene3D" id="3.20.20.70">
    <property type="entry name" value="Aldolase class I"/>
    <property type="match status" value="1"/>
</dbReference>
<dbReference type="InterPro" id="IPR013785">
    <property type="entry name" value="Aldolase_TIM"/>
</dbReference>
<protein>
    <submittedName>
        <fullName evidence="6">Bifunctional 4-hydroxy-2-oxoglutarate aldolase/2-dehydro-3-deoxy-phosphogluconate aldolase</fullName>
    </submittedName>
</protein>
<evidence type="ECO:0000256" key="1">
    <source>
        <dbReference type="ARBA" id="ARBA00004761"/>
    </source>
</evidence>
<dbReference type="EMBL" id="JBHTCT010000032">
    <property type="protein sequence ID" value="MFC7365658.1"/>
    <property type="molecule type" value="Genomic_DNA"/>
</dbReference>
<accession>A0ABW2NET3</accession>
<sequence length="212" mass="23400">MTVLQQIIEHRMIGIIRGYGTEDTVKIVETLVHNDFSVIEATLNSPDAKNTLRVLNEEFGDRILLGAGTVLTKEDAKECIDIGAKFLLAPVYSHEILQLCSEENVLYIPGCYTPTEIYNAHSNGAELIKVFPAGGLKESYIKDVLAPLDMLNLLPTGGVNHQNINHFLKAGAKAVGLGSSLVRTKQAVSKEFLDDLASRVKLFKEELDRYED</sequence>
<comment type="subunit">
    <text evidence="3">Homotrimer.</text>
</comment>
<evidence type="ECO:0000313" key="6">
    <source>
        <dbReference type="EMBL" id="MFC7365658.1"/>
    </source>
</evidence>
<keyword evidence="5" id="KW-0119">Carbohydrate metabolism</keyword>
<dbReference type="PANTHER" id="PTHR30246">
    <property type="entry name" value="2-KETO-3-DEOXY-6-PHOSPHOGLUCONATE ALDOLASE"/>
    <property type="match status" value="1"/>
</dbReference>
<gene>
    <name evidence="6" type="ORF">ACFQQH_11085</name>
</gene>
<evidence type="ECO:0000256" key="5">
    <source>
        <dbReference type="ARBA" id="ARBA00023277"/>
    </source>
</evidence>
<proteinExistence type="inferred from homology"/>
<evidence type="ECO:0000256" key="4">
    <source>
        <dbReference type="ARBA" id="ARBA00023239"/>
    </source>
</evidence>
<reference evidence="7" key="1">
    <citation type="journal article" date="2019" name="Int. J. Syst. Evol. Microbiol.">
        <title>The Global Catalogue of Microorganisms (GCM) 10K type strain sequencing project: providing services to taxonomists for standard genome sequencing and annotation.</title>
        <authorList>
            <consortium name="The Broad Institute Genomics Platform"/>
            <consortium name="The Broad Institute Genome Sequencing Center for Infectious Disease"/>
            <person name="Wu L."/>
            <person name="Ma J."/>
        </authorList>
    </citation>
    <scope>NUCLEOTIDE SEQUENCE [LARGE SCALE GENOMIC DNA]</scope>
    <source>
        <strain evidence="7">JCM 4738</strain>
    </source>
</reference>
<dbReference type="Pfam" id="PF01081">
    <property type="entry name" value="Aldolase"/>
    <property type="match status" value="1"/>
</dbReference>
<dbReference type="CDD" id="cd00452">
    <property type="entry name" value="KDPG_aldolase"/>
    <property type="match status" value="1"/>
</dbReference>
<evidence type="ECO:0000256" key="3">
    <source>
        <dbReference type="ARBA" id="ARBA00011233"/>
    </source>
</evidence>
<organism evidence="6 7">
    <name type="scientific">Bhargavaea changchunensis</name>
    <dbReference type="NCBI Taxonomy" id="2134037"/>
    <lineage>
        <taxon>Bacteria</taxon>
        <taxon>Bacillati</taxon>
        <taxon>Bacillota</taxon>
        <taxon>Bacilli</taxon>
        <taxon>Bacillales</taxon>
        <taxon>Caryophanaceae</taxon>
        <taxon>Bhargavaea</taxon>
    </lineage>
</organism>
<dbReference type="PANTHER" id="PTHR30246:SF1">
    <property type="entry name" value="2-DEHYDRO-3-DEOXY-6-PHOSPHOGALACTONATE ALDOLASE-RELATED"/>
    <property type="match status" value="1"/>
</dbReference>
<comment type="caution">
    <text evidence="6">The sequence shown here is derived from an EMBL/GenBank/DDBJ whole genome shotgun (WGS) entry which is preliminary data.</text>
</comment>
<evidence type="ECO:0000313" key="7">
    <source>
        <dbReference type="Proteomes" id="UP001596483"/>
    </source>
</evidence>
<evidence type="ECO:0000256" key="2">
    <source>
        <dbReference type="ARBA" id="ARBA00006906"/>
    </source>
</evidence>
<dbReference type="InterPro" id="IPR000887">
    <property type="entry name" value="Aldlse_KDPG_KHG"/>
</dbReference>
<keyword evidence="4" id="KW-0456">Lyase</keyword>
<keyword evidence="7" id="KW-1185">Reference proteome</keyword>